<dbReference type="Gene3D" id="3.30.43.10">
    <property type="entry name" value="Uridine Diphospho-n-acetylenolpyruvylglucosamine Reductase, domain 2"/>
    <property type="match status" value="1"/>
</dbReference>
<dbReference type="Proteomes" id="UP001612741">
    <property type="component" value="Unassembled WGS sequence"/>
</dbReference>
<evidence type="ECO:0000256" key="2">
    <source>
        <dbReference type="ARBA" id="ARBA00005466"/>
    </source>
</evidence>
<organism evidence="7 8">
    <name type="scientific">Nonomuraea typhae</name>
    <dbReference type="NCBI Taxonomy" id="2603600"/>
    <lineage>
        <taxon>Bacteria</taxon>
        <taxon>Bacillati</taxon>
        <taxon>Actinomycetota</taxon>
        <taxon>Actinomycetes</taxon>
        <taxon>Streptosporangiales</taxon>
        <taxon>Streptosporangiaceae</taxon>
        <taxon>Nonomuraea</taxon>
    </lineage>
</organism>
<comment type="cofactor">
    <cofactor evidence="1">
        <name>FAD</name>
        <dbReference type="ChEBI" id="CHEBI:57692"/>
    </cofactor>
</comment>
<dbReference type="InterPro" id="IPR006311">
    <property type="entry name" value="TAT_signal"/>
</dbReference>
<evidence type="ECO:0000259" key="6">
    <source>
        <dbReference type="PROSITE" id="PS51387"/>
    </source>
</evidence>
<dbReference type="InterPro" id="IPR016166">
    <property type="entry name" value="FAD-bd_PCMH"/>
</dbReference>
<dbReference type="InterPro" id="IPR016169">
    <property type="entry name" value="FAD-bd_PCMH_sub2"/>
</dbReference>
<accession>A0ABW7Z9J7</accession>
<reference evidence="7 8" key="1">
    <citation type="submission" date="2024-10" db="EMBL/GenBank/DDBJ databases">
        <title>The Natural Products Discovery Center: Release of the First 8490 Sequenced Strains for Exploring Actinobacteria Biosynthetic Diversity.</title>
        <authorList>
            <person name="Kalkreuter E."/>
            <person name="Kautsar S.A."/>
            <person name="Yang D."/>
            <person name="Bader C.D."/>
            <person name="Teijaro C.N."/>
            <person name="Fluegel L."/>
            <person name="Davis C.M."/>
            <person name="Simpson J.R."/>
            <person name="Lauterbach L."/>
            <person name="Steele A.D."/>
            <person name="Gui C."/>
            <person name="Meng S."/>
            <person name="Li G."/>
            <person name="Viehrig K."/>
            <person name="Ye F."/>
            <person name="Su P."/>
            <person name="Kiefer A.F."/>
            <person name="Nichols A."/>
            <person name="Cepeda A.J."/>
            <person name="Yan W."/>
            <person name="Fan B."/>
            <person name="Jiang Y."/>
            <person name="Adhikari A."/>
            <person name="Zheng C.-J."/>
            <person name="Schuster L."/>
            <person name="Cowan T.M."/>
            <person name="Smanski M.J."/>
            <person name="Chevrette M.G."/>
            <person name="De Carvalho L.P.S."/>
            <person name="Shen B."/>
        </authorList>
    </citation>
    <scope>NUCLEOTIDE SEQUENCE [LARGE SCALE GENOMIC DNA]</scope>
    <source>
        <strain evidence="7 8">NPDC050545</strain>
    </source>
</reference>
<keyword evidence="3" id="KW-0285">Flavoprotein</keyword>
<evidence type="ECO:0000256" key="4">
    <source>
        <dbReference type="ARBA" id="ARBA00022827"/>
    </source>
</evidence>
<dbReference type="Pfam" id="PF08031">
    <property type="entry name" value="BBE"/>
    <property type="match status" value="1"/>
</dbReference>
<dbReference type="Gene3D" id="3.40.462.20">
    <property type="match status" value="1"/>
</dbReference>
<dbReference type="InterPro" id="IPR006093">
    <property type="entry name" value="Oxy_OxRdtase_FAD_BS"/>
</dbReference>
<dbReference type="PANTHER" id="PTHR42973:SF39">
    <property type="entry name" value="FAD-BINDING PCMH-TYPE DOMAIN-CONTAINING PROTEIN"/>
    <property type="match status" value="1"/>
</dbReference>
<comment type="similarity">
    <text evidence="2">Belongs to the oxygen-dependent FAD-linked oxidoreductase family.</text>
</comment>
<sequence>MISRRSFLQAGAAVALGGAGTSAAGDSLARAPAPAARSRSGALRATAARSRPGTWDRLRQALHGDLVRPGDENYDLARQLALASFDRIRPQGVAYCADARDVQTCLRFAQDNRLPLAVRSGGHNFGGWSTGEGLVLDVSRLNHVRAGRGTVTLGTGAQAIDTLAALERRNTQVATGICPTVCPGGFIQGGGVGWHTRKFGMACDLLVSAQVVLADGRVVRCSTESEPDLFWALRGGTGGNFGVVTEFEVRQLPIPRLTNYNVAWTWDDAIKVIPAYQQWIINGPDDLGANMTVQLNDAAPGKVPLVYVWGAWLGEPGELKRHLDALVSAAGRRPTGRTAETLPYGKAMRQVWDCADKTDEQCHRVGYNPEAVLPRFGYGVDRGRLTDRAMPEPAVAEALAVFDSDRRPGQYRYLTFFAFGGRSNRVPRTATAYVHRTSQYYIGFTAGLPGGSPGEEDRLAAEDWGARGFALADRNSNGETFQNFPDPRISDWRAAYYAENYPRLVKVKRRYDPHGFFRYAQAIGR</sequence>
<comment type="caution">
    <text evidence="7">The sequence shown here is derived from an EMBL/GenBank/DDBJ whole genome shotgun (WGS) entry which is preliminary data.</text>
</comment>
<evidence type="ECO:0000256" key="1">
    <source>
        <dbReference type="ARBA" id="ARBA00001974"/>
    </source>
</evidence>
<gene>
    <name evidence="7" type="ORF">ACIBG2_46170</name>
</gene>
<dbReference type="PROSITE" id="PS51387">
    <property type="entry name" value="FAD_PCMH"/>
    <property type="match status" value="1"/>
</dbReference>
<dbReference type="PANTHER" id="PTHR42973">
    <property type="entry name" value="BINDING OXIDOREDUCTASE, PUTATIVE (AFU_ORTHOLOGUE AFUA_1G17690)-RELATED"/>
    <property type="match status" value="1"/>
</dbReference>
<dbReference type="SUPFAM" id="SSF56176">
    <property type="entry name" value="FAD-binding/transporter-associated domain-like"/>
    <property type="match status" value="1"/>
</dbReference>
<dbReference type="Pfam" id="PF01565">
    <property type="entry name" value="FAD_binding_4"/>
    <property type="match status" value="1"/>
</dbReference>
<keyword evidence="8" id="KW-1185">Reference proteome</keyword>
<feature type="domain" description="FAD-binding PCMH-type" evidence="6">
    <location>
        <begin position="85"/>
        <end position="254"/>
    </location>
</feature>
<dbReference type="InterPro" id="IPR012951">
    <property type="entry name" value="BBE"/>
</dbReference>
<dbReference type="RefSeq" id="WP_397090758.1">
    <property type="nucleotide sequence ID" value="NZ_JBITGY010000016.1"/>
</dbReference>
<dbReference type="PROSITE" id="PS00862">
    <property type="entry name" value="OX2_COVAL_FAD"/>
    <property type="match status" value="1"/>
</dbReference>
<dbReference type="InterPro" id="IPR050416">
    <property type="entry name" value="FAD-linked_Oxidoreductase"/>
</dbReference>
<evidence type="ECO:0000313" key="8">
    <source>
        <dbReference type="Proteomes" id="UP001612741"/>
    </source>
</evidence>
<dbReference type="InterPro" id="IPR006094">
    <property type="entry name" value="Oxid_FAD_bind_N"/>
</dbReference>
<protein>
    <submittedName>
        <fullName evidence="7">FAD-binding oxidoreductase</fullName>
    </submittedName>
</protein>
<keyword evidence="5" id="KW-0560">Oxidoreductase</keyword>
<dbReference type="PROSITE" id="PS51318">
    <property type="entry name" value="TAT"/>
    <property type="match status" value="1"/>
</dbReference>
<proteinExistence type="inferred from homology"/>
<dbReference type="InterPro" id="IPR036318">
    <property type="entry name" value="FAD-bd_PCMH-like_sf"/>
</dbReference>
<dbReference type="EMBL" id="JBITGY010000016">
    <property type="protein sequence ID" value="MFI6504840.1"/>
    <property type="molecule type" value="Genomic_DNA"/>
</dbReference>
<evidence type="ECO:0000313" key="7">
    <source>
        <dbReference type="EMBL" id="MFI6504840.1"/>
    </source>
</evidence>
<dbReference type="InterPro" id="IPR016167">
    <property type="entry name" value="FAD-bd_PCMH_sub1"/>
</dbReference>
<name>A0ABW7Z9J7_9ACTN</name>
<dbReference type="Gene3D" id="3.30.465.10">
    <property type="match status" value="1"/>
</dbReference>
<keyword evidence="4" id="KW-0274">FAD</keyword>
<evidence type="ECO:0000256" key="3">
    <source>
        <dbReference type="ARBA" id="ARBA00022630"/>
    </source>
</evidence>
<evidence type="ECO:0000256" key="5">
    <source>
        <dbReference type="ARBA" id="ARBA00023002"/>
    </source>
</evidence>